<feature type="transmembrane region" description="Helical" evidence="1">
    <location>
        <begin position="32"/>
        <end position="55"/>
    </location>
</feature>
<evidence type="ECO:0000256" key="1">
    <source>
        <dbReference type="SAM" id="Phobius"/>
    </source>
</evidence>
<keyword evidence="1" id="KW-0472">Membrane</keyword>
<organism evidence="2 3">
    <name type="scientific">Heliocybe sulcata</name>
    <dbReference type="NCBI Taxonomy" id="5364"/>
    <lineage>
        <taxon>Eukaryota</taxon>
        <taxon>Fungi</taxon>
        <taxon>Dikarya</taxon>
        <taxon>Basidiomycota</taxon>
        <taxon>Agaricomycotina</taxon>
        <taxon>Agaricomycetes</taxon>
        <taxon>Gloeophyllales</taxon>
        <taxon>Gloeophyllaceae</taxon>
        <taxon>Heliocybe</taxon>
    </lineage>
</organism>
<proteinExistence type="predicted"/>
<keyword evidence="1" id="KW-0812">Transmembrane</keyword>
<accession>A0A5C3N119</accession>
<keyword evidence="1" id="KW-1133">Transmembrane helix</keyword>
<dbReference type="Proteomes" id="UP000305948">
    <property type="component" value="Unassembled WGS sequence"/>
</dbReference>
<dbReference type="EMBL" id="ML213514">
    <property type="protein sequence ID" value="TFK50146.1"/>
    <property type="molecule type" value="Genomic_DNA"/>
</dbReference>
<name>A0A5C3N119_9AGAM</name>
<protein>
    <submittedName>
        <fullName evidence="2">Uncharacterized protein</fullName>
    </submittedName>
</protein>
<reference evidence="2 3" key="1">
    <citation type="journal article" date="2019" name="Nat. Ecol. Evol.">
        <title>Megaphylogeny resolves global patterns of mushroom evolution.</title>
        <authorList>
            <person name="Varga T."/>
            <person name="Krizsan K."/>
            <person name="Foldi C."/>
            <person name="Dima B."/>
            <person name="Sanchez-Garcia M."/>
            <person name="Sanchez-Ramirez S."/>
            <person name="Szollosi G.J."/>
            <person name="Szarkandi J.G."/>
            <person name="Papp V."/>
            <person name="Albert L."/>
            <person name="Andreopoulos W."/>
            <person name="Angelini C."/>
            <person name="Antonin V."/>
            <person name="Barry K.W."/>
            <person name="Bougher N.L."/>
            <person name="Buchanan P."/>
            <person name="Buyck B."/>
            <person name="Bense V."/>
            <person name="Catcheside P."/>
            <person name="Chovatia M."/>
            <person name="Cooper J."/>
            <person name="Damon W."/>
            <person name="Desjardin D."/>
            <person name="Finy P."/>
            <person name="Geml J."/>
            <person name="Haridas S."/>
            <person name="Hughes K."/>
            <person name="Justo A."/>
            <person name="Karasinski D."/>
            <person name="Kautmanova I."/>
            <person name="Kiss B."/>
            <person name="Kocsube S."/>
            <person name="Kotiranta H."/>
            <person name="LaButti K.M."/>
            <person name="Lechner B.E."/>
            <person name="Liimatainen K."/>
            <person name="Lipzen A."/>
            <person name="Lukacs Z."/>
            <person name="Mihaltcheva S."/>
            <person name="Morgado L.N."/>
            <person name="Niskanen T."/>
            <person name="Noordeloos M.E."/>
            <person name="Ohm R.A."/>
            <person name="Ortiz-Santana B."/>
            <person name="Ovrebo C."/>
            <person name="Racz N."/>
            <person name="Riley R."/>
            <person name="Savchenko A."/>
            <person name="Shiryaev A."/>
            <person name="Soop K."/>
            <person name="Spirin V."/>
            <person name="Szebenyi C."/>
            <person name="Tomsovsky M."/>
            <person name="Tulloss R.E."/>
            <person name="Uehling J."/>
            <person name="Grigoriev I.V."/>
            <person name="Vagvolgyi C."/>
            <person name="Papp T."/>
            <person name="Martin F.M."/>
            <person name="Miettinen O."/>
            <person name="Hibbett D.S."/>
            <person name="Nagy L.G."/>
        </authorList>
    </citation>
    <scope>NUCLEOTIDE SEQUENCE [LARGE SCALE GENOMIC DNA]</scope>
    <source>
        <strain evidence="2 3">OMC1185</strain>
    </source>
</reference>
<evidence type="ECO:0000313" key="3">
    <source>
        <dbReference type="Proteomes" id="UP000305948"/>
    </source>
</evidence>
<dbReference type="AlphaFoldDB" id="A0A5C3N119"/>
<evidence type="ECO:0000313" key="2">
    <source>
        <dbReference type="EMBL" id="TFK50146.1"/>
    </source>
</evidence>
<gene>
    <name evidence="2" type="ORF">OE88DRAFT_327852</name>
</gene>
<keyword evidence="3" id="KW-1185">Reference proteome</keyword>
<sequence length="129" mass="14090">MASLTRPLVCPLSSPSVHPPAVTASTPPGLRLILAFFPHTFYLLALALCMLLPLVSYPQSKIQSKTQGVGMTNDSSSFVLPSASAHSLELLYSSSISILTNCSKRRSGMLYRRVNAILFFYSRISHFVV</sequence>